<evidence type="ECO:0000313" key="3">
    <source>
        <dbReference type="Proteomes" id="UP000269154"/>
    </source>
</evidence>
<sequence>MQWLFFEQYSHEPYIATSRYWISILGKAEEYQAEIKQKQVGGYAALNVMEKHLENYQFFVGEQYSIADICLFAYTHVAHEGGFDLNQFPAIQNWIEIVKNQPLYRSILR</sequence>
<evidence type="ECO:0000259" key="1">
    <source>
        <dbReference type="PROSITE" id="PS50405"/>
    </source>
</evidence>
<gene>
    <name evidence="2" type="ORF">D5R40_29715</name>
</gene>
<reference evidence="2 3" key="1">
    <citation type="journal article" date="2018" name="ACS Chem. Biol.">
        <title>Ketoreductase domain dysfunction expands chemodiversity: malyngamide biosynthesis in the cyanobacterium Okeania hirsuta.</title>
        <authorList>
            <person name="Moss N.A."/>
            <person name="Leao T."/>
            <person name="Rankin M."/>
            <person name="McCullough T.M."/>
            <person name="Qu P."/>
            <person name="Korobeynikov A."/>
            <person name="Smith J.L."/>
            <person name="Gerwick L."/>
            <person name="Gerwick W.H."/>
        </authorList>
    </citation>
    <scope>NUCLEOTIDE SEQUENCE [LARGE SCALE GENOMIC DNA]</scope>
    <source>
        <strain evidence="2 3">PAB10Feb10-1</strain>
    </source>
</reference>
<comment type="caution">
    <text evidence="2">The sequence shown here is derived from an EMBL/GenBank/DDBJ whole genome shotgun (WGS) entry which is preliminary data.</text>
</comment>
<dbReference type="OrthoDB" id="465590at2"/>
<accession>A0A3N6NXS1</accession>
<organism evidence="2 3">
    <name type="scientific">Okeania hirsuta</name>
    <dbReference type="NCBI Taxonomy" id="1458930"/>
    <lineage>
        <taxon>Bacteria</taxon>
        <taxon>Bacillati</taxon>
        <taxon>Cyanobacteriota</taxon>
        <taxon>Cyanophyceae</taxon>
        <taxon>Oscillatoriophycideae</taxon>
        <taxon>Oscillatoriales</taxon>
        <taxon>Microcoleaceae</taxon>
        <taxon>Okeania</taxon>
    </lineage>
</organism>
<name>A0A3N6NXS1_9CYAN</name>
<dbReference type="PROSITE" id="PS50405">
    <property type="entry name" value="GST_CTER"/>
    <property type="match status" value="1"/>
</dbReference>
<dbReference type="RefSeq" id="WP_124155595.1">
    <property type="nucleotide sequence ID" value="NZ_CAWOLW010000243.1"/>
</dbReference>
<dbReference type="PANTHER" id="PTHR44051:SF2">
    <property type="entry name" value="HYPOTHETICAL GLUTATHIONE S-TRANSFERASE LIKE PROTEIN"/>
    <property type="match status" value="1"/>
</dbReference>
<dbReference type="InterPro" id="IPR036282">
    <property type="entry name" value="Glutathione-S-Trfase_C_sf"/>
</dbReference>
<feature type="domain" description="GST C-terminal" evidence="1">
    <location>
        <begin position="1"/>
        <end position="109"/>
    </location>
</feature>
<dbReference type="Pfam" id="PF00043">
    <property type="entry name" value="GST_C"/>
    <property type="match status" value="1"/>
</dbReference>
<dbReference type="Gene3D" id="1.20.1050.10">
    <property type="match status" value="1"/>
</dbReference>
<proteinExistence type="predicted"/>
<dbReference type="SUPFAM" id="SSF47616">
    <property type="entry name" value="GST C-terminal domain-like"/>
    <property type="match status" value="1"/>
</dbReference>
<dbReference type="InterPro" id="IPR004046">
    <property type="entry name" value="GST_C"/>
</dbReference>
<protein>
    <recommendedName>
        <fullName evidence="1">GST C-terminal domain-containing protein</fullName>
    </recommendedName>
</protein>
<dbReference type="InterPro" id="IPR010987">
    <property type="entry name" value="Glutathione-S-Trfase_C-like"/>
</dbReference>
<dbReference type="AlphaFoldDB" id="A0A3N6NXS1"/>
<dbReference type="Proteomes" id="UP000269154">
    <property type="component" value="Unassembled WGS sequence"/>
</dbReference>
<dbReference type="EMBL" id="RCBY01000317">
    <property type="protein sequence ID" value="RQH24877.1"/>
    <property type="molecule type" value="Genomic_DNA"/>
</dbReference>
<keyword evidence="3" id="KW-1185">Reference proteome</keyword>
<evidence type="ECO:0000313" key="2">
    <source>
        <dbReference type="EMBL" id="RQH24877.1"/>
    </source>
</evidence>
<dbReference type="PANTHER" id="PTHR44051">
    <property type="entry name" value="GLUTATHIONE S-TRANSFERASE-RELATED"/>
    <property type="match status" value="1"/>
</dbReference>